<name>A0AC61MPK8_9FIRM</name>
<dbReference type="Proteomes" id="UP000595814">
    <property type="component" value="Chromosome"/>
</dbReference>
<proteinExistence type="predicted"/>
<accession>A0AC61MPK8</accession>
<evidence type="ECO:0000313" key="2">
    <source>
        <dbReference type="Proteomes" id="UP000595814"/>
    </source>
</evidence>
<keyword evidence="2" id="KW-1185">Reference proteome</keyword>
<organism evidence="1 2">
    <name type="scientific">Miniphocaeibacter halophilus</name>
    <dbReference type="NCBI Taxonomy" id="2931922"/>
    <lineage>
        <taxon>Bacteria</taxon>
        <taxon>Bacillati</taxon>
        <taxon>Bacillota</taxon>
        <taxon>Tissierellia</taxon>
        <taxon>Tissierellales</taxon>
        <taxon>Peptoniphilaceae</taxon>
        <taxon>Miniphocaeibacter</taxon>
    </lineage>
</organism>
<evidence type="ECO:0000313" key="1">
    <source>
        <dbReference type="EMBL" id="QQK07461.1"/>
    </source>
</evidence>
<sequence length="106" mass="12286">MFLSTKFLVNLTGNYWAMFIPDIILIAFLIQMTYGIANKHTVNDNTSGVATLLWIMEDLPETDRDKVCFDQEEVGLIGSDNFKKKYKKIVKHKLLKRNMGRWSISL</sequence>
<protein>
    <submittedName>
        <fullName evidence="1">M28 family peptidase</fullName>
    </submittedName>
</protein>
<dbReference type="EMBL" id="CP066744">
    <property type="protein sequence ID" value="QQK07461.1"/>
    <property type="molecule type" value="Genomic_DNA"/>
</dbReference>
<reference evidence="1 2" key="1">
    <citation type="journal article" date="2022" name="Int. J. Syst. Evol. Microbiol.">
        <title>Miniphocaeibacter halophilus sp. nov., an ammonium-tolerant acetate-producing bacterium isolated from a biogas system.</title>
        <authorList>
            <person name="Schnurer A."/>
            <person name="Singh A."/>
            <person name="Bi S."/>
            <person name="Qiao W."/>
            <person name="Westerholm M."/>
        </authorList>
    </citation>
    <scope>NUCLEOTIDE SEQUENCE [LARGE SCALE GENOMIC DNA]</scope>
    <source>
        <strain evidence="1 2">AMB_01</strain>
    </source>
</reference>
<gene>
    <name evidence="1" type="ORF">JFY71_09100</name>
</gene>